<evidence type="ECO:0000313" key="3">
    <source>
        <dbReference type="EMBL" id="RVU42826.1"/>
    </source>
</evidence>
<feature type="chain" id="PRO_5046878348" description="Secreted protein" evidence="2">
    <location>
        <begin position="21"/>
        <end position="495"/>
    </location>
</feature>
<feature type="compositionally biased region" description="Low complexity" evidence="1">
    <location>
        <begin position="83"/>
        <end position="95"/>
    </location>
</feature>
<accession>A0ABY0CQP5</accession>
<evidence type="ECO:0000256" key="2">
    <source>
        <dbReference type="SAM" id="SignalP"/>
    </source>
</evidence>
<feature type="signal peptide" evidence="2">
    <location>
        <begin position="1"/>
        <end position="20"/>
    </location>
</feature>
<proteinExistence type="predicted"/>
<dbReference type="EMBL" id="SADD01000009">
    <property type="protein sequence ID" value="RVU42826.1"/>
    <property type="molecule type" value="Genomic_DNA"/>
</dbReference>
<reference evidence="3 4" key="1">
    <citation type="submission" date="2019-01" db="EMBL/GenBank/DDBJ databases">
        <title>Lujinxingia litoralis gen. nov., sp. nov. and Lujinxingia sediminis gen. nov., sp. nov., new members in the order Bradymonadales, isolated from coastal sediment.</title>
        <authorList>
            <person name="Li C.-M."/>
        </authorList>
    </citation>
    <scope>NUCLEOTIDE SEQUENCE [LARGE SCALE GENOMIC DNA]</scope>
    <source>
        <strain evidence="3 4">SEH01</strain>
    </source>
</reference>
<feature type="compositionally biased region" description="Acidic residues" evidence="1">
    <location>
        <begin position="62"/>
        <end position="81"/>
    </location>
</feature>
<gene>
    <name evidence="3" type="ORF">EA187_15060</name>
</gene>
<keyword evidence="2" id="KW-0732">Signal</keyword>
<sequence length="495" mass="52623">MAMCRDGRTFYAALVLCAFAGVVGCNSGNLSGHGVDVRDVGGLEDSSALDAGDGGDARGVEDAGDSDGGFDGDEADADGGEMPDTADGPDAADAPDVSEEPVWACEGEPNCEAVDVSTTLGQMRGLDGCAFELALEEPMEDGEALADRLLARVTGEAGGQTRTMVDVLGALNRQGRAGLRSSFATRLSGLGAVGFRWNAGDDDVSYWYPQGISGSSDAEASGLVEGRRVIMTSWYHKTEARPTKGARLSVADISDLSDVRYRHLLLVDPVEAGGEVNYTSASYDSGNALHAGGIVWWGSYLYVVDTMKGIRVYDLGRMFRPSHTDDTSAIGIRGGRSDAHGYLFAVPRIARYRLTSESCPVRFSFVGLDRQSEPPALVTGEYFSDHAQAKMVVWPLDAATGLLETRQGSTVASRGLVIGQTRAQGGTRVGGDFYVSSSSQDGSNGRLYKGRPGGRNTSVNWVYGAEDLYYERAHDRIWTTAEHPGARDVVGIERF</sequence>
<name>A0ABY0CQP5_9DELT</name>
<organism evidence="3 4">
    <name type="scientific">Lujinxingia sediminis</name>
    <dbReference type="NCBI Taxonomy" id="2480984"/>
    <lineage>
        <taxon>Bacteria</taxon>
        <taxon>Deltaproteobacteria</taxon>
        <taxon>Bradymonadales</taxon>
        <taxon>Lujinxingiaceae</taxon>
        <taxon>Lujinxingia</taxon>
    </lineage>
</organism>
<feature type="region of interest" description="Disordered" evidence="1">
    <location>
        <begin position="46"/>
        <end position="101"/>
    </location>
</feature>
<protein>
    <recommendedName>
        <fullName evidence="5">Secreted protein</fullName>
    </recommendedName>
</protein>
<evidence type="ECO:0000313" key="4">
    <source>
        <dbReference type="Proteomes" id="UP000282926"/>
    </source>
</evidence>
<evidence type="ECO:0008006" key="5">
    <source>
        <dbReference type="Google" id="ProtNLM"/>
    </source>
</evidence>
<evidence type="ECO:0000256" key="1">
    <source>
        <dbReference type="SAM" id="MobiDB-lite"/>
    </source>
</evidence>
<dbReference type="Proteomes" id="UP000282926">
    <property type="component" value="Unassembled WGS sequence"/>
</dbReference>
<keyword evidence="4" id="KW-1185">Reference proteome</keyword>
<dbReference type="RefSeq" id="WP_127780790.1">
    <property type="nucleotide sequence ID" value="NZ_SADD01000009.1"/>
</dbReference>
<dbReference type="PROSITE" id="PS51257">
    <property type="entry name" value="PROKAR_LIPOPROTEIN"/>
    <property type="match status" value="1"/>
</dbReference>
<comment type="caution">
    <text evidence="3">The sequence shown here is derived from an EMBL/GenBank/DDBJ whole genome shotgun (WGS) entry which is preliminary data.</text>
</comment>